<dbReference type="InterPro" id="IPR018741">
    <property type="entry name" value="DUF2288"/>
</dbReference>
<accession>A0ABW2L4K4</accession>
<evidence type="ECO:0000313" key="2">
    <source>
        <dbReference type="Proteomes" id="UP001596472"/>
    </source>
</evidence>
<evidence type="ECO:0000313" key="1">
    <source>
        <dbReference type="EMBL" id="MFC7336229.1"/>
    </source>
</evidence>
<organism evidence="1 2">
    <name type="scientific">Haloferula chungangensis</name>
    <dbReference type="NCBI Taxonomy" id="1048331"/>
    <lineage>
        <taxon>Bacteria</taxon>
        <taxon>Pseudomonadati</taxon>
        <taxon>Verrucomicrobiota</taxon>
        <taxon>Verrucomicrobiia</taxon>
        <taxon>Verrucomicrobiales</taxon>
        <taxon>Verrucomicrobiaceae</taxon>
        <taxon>Haloferula</taxon>
    </lineage>
</organism>
<reference evidence="2" key="1">
    <citation type="journal article" date="2019" name="Int. J. Syst. Evol. Microbiol.">
        <title>The Global Catalogue of Microorganisms (GCM) 10K type strain sequencing project: providing services to taxonomists for standard genome sequencing and annotation.</title>
        <authorList>
            <consortium name="The Broad Institute Genomics Platform"/>
            <consortium name="The Broad Institute Genome Sequencing Center for Infectious Disease"/>
            <person name="Wu L."/>
            <person name="Ma J."/>
        </authorList>
    </citation>
    <scope>NUCLEOTIDE SEQUENCE [LARGE SCALE GENOMIC DNA]</scope>
    <source>
        <strain evidence="2">CGMCC 4.1467</strain>
    </source>
</reference>
<dbReference type="Pfam" id="PF10052">
    <property type="entry name" value="DUF2288"/>
    <property type="match status" value="1"/>
</dbReference>
<gene>
    <name evidence="1" type="ORF">ACFQY0_03495</name>
</gene>
<dbReference type="EMBL" id="JBHTBS010000001">
    <property type="protein sequence ID" value="MFC7336229.1"/>
    <property type="molecule type" value="Genomic_DNA"/>
</dbReference>
<keyword evidence="2" id="KW-1185">Reference proteome</keyword>
<name>A0ABW2L4K4_9BACT</name>
<proteinExistence type="predicted"/>
<dbReference type="RefSeq" id="WP_379709134.1">
    <property type="nucleotide sequence ID" value="NZ_JBHTBS010000001.1"/>
</dbReference>
<comment type="caution">
    <text evidence="1">The sequence shown here is derived from an EMBL/GenBank/DDBJ whole genome shotgun (WGS) entry which is preliminary data.</text>
</comment>
<protein>
    <submittedName>
        <fullName evidence="1">DUF2288 family protein</fullName>
    </submittedName>
</protein>
<dbReference type="Proteomes" id="UP001596472">
    <property type="component" value="Unassembled WGS sequence"/>
</dbReference>
<sequence length="115" mass="12728">MSSQDQSNSEPMKYALLGKDTSTNEEKLEKFTGEVNWSYLRPHYQSGVLFFVDPSLPLQHVGAAIAADELGRVKDWMKTGDIVKIASLHAAQWEGSETVFEALVVSPFVLCRPVG</sequence>